<comment type="caution">
    <text evidence="2">The sequence shown here is derived from an EMBL/GenBank/DDBJ whole genome shotgun (WGS) entry which is preliminary data.</text>
</comment>
<dbReference type="SUPFAM" id="SSF50346">
    <property type="entry name" value="PRC-barrel domain"/>
    <property type="match status" value="1"/>
</dbReference>
<sequence length="92" mass="10149">MRLKTIVGKEVLDEKGSILGKVTDVDIDTASNCVNSFIITPKSGNSITNTFSKKNEILVPFEMIKSIGDKIILKKAITEAESIVEELEMITY</sequence>
<evidence type="ECO:0000259" key="1">
    <source>
        <dbReference type="Pfam" id="PF05239"/>
    </source>
</evidence>
<reference evidence="3 5" key="1">
    <citation type="submission" date="2016-04" db="EMBL/GenBank/DDBJ databases">
        <title>Genome sequence of Methanosphaera cuniculi DSM 4103.</title>
        <authorList>
            <person name="Poehlein A."/>
            <person name="Seedorf H."/>
            <person name="Daniel R."/>
        </authorList>
    </citation>
    <scope>NUCLEOTIDE SEQUENCE [LARGE SCALE GENOMIC DNA]</scope>
    <source>
        <strain evidence="3 5">DSM 4103</strain>
    </source>
</reference>
<dbReference type="Pfam" id="PF05239">
    <property type="entry name" value="PRC"/>
    <property type="match status" value="1"/>
</dbReference>
<dbReference type="OrthoDB" id="68960at2157"/>
<organism evidence="2 4">
    <name type="scientific">Methanosphaera cuniculi</name>
    <dbReference type="NCBI Taxonomy" id="1077256"/>
    <lineage>
        <taxon>Archaea</taxon>
        <taxon>Methanobacteriati</taxon>
        <taxon>Methanobacteriota</taxon>
        <taxon>Methanomada group</taxon>
        <taxon>Methanobacteria</taxon>
        <taxon>Methanobacteriales</taxon>
        <taxon>Methanobacteriaceae</taxon>
        <taxon>Methanosphaera</taxon>
    </lineage>
</organism>
<feature type="domain" description="PRC-barrel" evidence="1">
    <location>
        <begin position="2"/>
        <end position="74"/>
    </location>
</feature>
<accession>A0A2A2HDB1</accession>
<dbReference type="PANTHER" id="PTHR38137">
    <property type="entry name" value="PRC-BARREL DOMAIN PROTEIN"/>
    <property type="match status" value="1"/>
</dbReference>
<dbReference type="EMBL" id="LWMS01000022">
    <property type="protein sequence ID" value="PWL08225.1"/>
    <property type="molecule type" value="Genomic_DNA"/>
</dbReference>
<protein>
    <submittedName>
        <fullName evidence="3">PRC-barrel domain protein</fullName>
    </submittedName>
</protein>
<dbReference type="AlphaFoldDB" id="A0A2A2HDB1"/>
<dbReference type="PANTHER" id="PTHR38137:SF1">
    <property type="entry name" value="PRC-BARREL DOMAIN-CONTAINING PROTEIN"/>
    <property type="match status" value="1"/>
</dbReference>
<proteinExistence type="predicted"/>
<keyword evidence="4" id="KW-1185">Reference proteome</keyword>
<dbReference type="InterPro" id="IPR011033">
    <property type="entry name" value="PRC_barrel-like_sf"/>
</dbReference>
<evidence type="ECO:0000313" key="4">
    <source>
        <dbReference type="Proteomes" id="UP000217528"/>
    </source>
</evidence>
<reference evidence="2 4" key="2">
    <citation type="journal article" date="2017" name="BMC Genomics">
        <title>Genomic analysis of methanogenic archaea reveals a shift towards energy conservation.</title>
        <authorList>
            <person name="Gilmore S.P."/>
            <person name="Henske J.K."/>
            <person name="Sexton J.A."/>
            <person name="Solomon K.V."/>
            <person name="Seppala S."/>
            <person name="Yoo J.I."/>
            <person name="Huyett L.M."/>
            <person name="Pressman A."/>
            <person name="Cogan J.Z."/>
            <person name="Kivenson V."/>
            <person name="Peng X."/>
            <person name="Tan Y."/>
            <person name="Valentine D.L."/>
            <person name="O'Malley M.A."/>
        </authorList>
    </citation>
    <scope>NUCLEOTIDE SEQUENCE [LARGE SCALE GENOMIC DNA]</scope>
    <source>
        <strain evidence="2 4">1R-7</strain>
    </source>
</reference>
<dbReference type="InterPro" id="IPR027275">
    <property type="entry name" value="PRC-brl_dom"/>
</dbReference>
<evidence type="ECO:0000313" key="5">
    <source>
        <dbReference type="Proteomes" id="UP000246004"/>
    </source>
</evidence>
<dbReference type="Proteomes" id="UP000217528">
    <property type="component" value="Unassembled WGS sequence"/>
</dbReference>
<gene>
    <name evidence="2" type="ORF">ASJ82_02670</name>
    <name evidence="3" type="ORF">MSCUN_08760</name>
</gene>
<evidence type="ECO:0000313" key="2">
    <source>
        <dbReference type="EMBL" id="PAV07412.1"/>
    </source>
</evidence>
<evidence type="ECO:0000313" key="3">
    <source>
        <dbReference type="EMBL" id="PWL08225.1"/>
    </source>
</evidence>
<dbReference type="Proteomes" id="UP000246004">
    <property type="component" value="Unassembled WGS sequence"/>
</dbReference>
<name>A0A2A2HDB1_9EURY</name>
<dbReference type="RefSeq" id="WP_095608623.1">
    <property type="nucleotide sequence ID" value="NZ_CAUHCB010000007.1"/>
</dbReference>
<dbReference type="EMBL" id="LMVN01000018">
    <property type="protein sequence ID" value="PAV07412.1"/>
    <property type="molecule type" value="Genomic_DNA"/>
</dbReference>
<dbReference type="Gene3D" id="2.30.30.240">
    <property type="entry name" value="PRC-barrel domain"/>
    <property type="match status" value="1"/>
</dbReference>